<keyword evidence="1" id="KW-0472">Membrane</keyword>
<protein>
    <submittedName>
        <fullName evidence="2">Uncharacterized protein</fullName>
    </submittedName>
</protein>
<evidence type="ECO:0000313" key="2">
    <source>
        <dbReference type="EMBL" id="OTN86706.1"/>
    </source>
</evidence>
<accession>A0A242B0D1</accession>
<dbReference type="Proteomes" id="UP000194885">
    <property type="component" value="Unassembled WGS sequence"/>
</dbReference>
<evidence type="ECO:0000313" key="3">
    <source>
        <dbReference type="Proteomes" id="UP000194885"/>
    </source>
</evidence>
<organism evidence="2 3">
    <name type="scientific">Enterococcus faecium</name>
    <name type="common">Streptococcus faecium</name>
    <dbReference type="NCBI Taxonomy" id="1352"/>
    <lineage>
        <taxon>Bacteria</taxon>
        <taxon>Bacillati</taxon>
        <taxon>Bacillota</taxon>
        <taxon>Bacilli</taxon>
        <taxon>Lactobacillales</taxon>
        <taxon>Enterococcaceae</taxon>
        <taxon>Enterococcus</taxon>
    </lineage>
</organism>
<sequence length="36" mass="4255">MEWVYGILGIAVIGAFCWSWSKMPDILKEWTDKKDH</sequence>
<feature type="transmembrane region" description="Helical" evidence="1">
    <location>
        <begin position="6"/>
        <end position="23"/>
    </location>
</feature>
<gene>
    <name evidence="2" type="ORF">A5810_002946</name>
</gene>
<dbReference type="EMBL" id="NGKW01000012">
    <property type="protein sequence ID" value="OTN86706.1"/>
    <property type="molecule type" value="Genomic_DNA"/>
</dbReference>
<keyword evidence="1" id="KW-1133">Transmembrane helix</keyword>
<comment type="caution">
    <text evidence="2">The sequence shown here is derived from an EMBL/GenBank/DDBJ whole genome shotgun (WGS) entry which is preliminary data.</text>
</comment>
<name>A0A242B0D1_ENTFC</name>
<keyword evidence="1" id="KW-0812">Transmembrane</keyword>
<reference evidence="2 3" key="1">
    <citation type="submission" date="2017-05" db="EMBL/GenBank/DDBJ databases">
        <title>The Genome Sequence of Enterococcus faecium 7H8_DIV0219.</title>
        <authorList>
            <consortium name="The Broad Institute Genomics Platform"/>
            <consortium name="The Broad Institute Genomic Center for Infectious Diseases"/>
            <person name="Earl A."/>
            <person name="Manson A."/>
            <person name="Schwartman J."/>
            <person name="Gilmore M."/>
            <person name="Abouelleil A."/>
            <person name="Cao P."/>
            <person name="Chapman S."/>
            <person name="Cusick C."/>
            <person name="Shea T."/>
            <person name="Young S."/>
            <person name="Neafsey D."/>
            <person name="Nusbaum C."/>
            <person name="Birren B."/>
        </authorList>
    </citation>
    <scope>NUCLEOTIDE SEQUENCE [LARGE SCALE GENOMIC DNA]</scope>
    <source>
        <strain evidence="2 3">7H8_DIV0219</strain>
    </source>
</reference>
<evidence type="ECO:0000256" key="1">
    <source>
        <dbReference type="SAM" id="Phobius"/>
    </source>
</evidence>
<dbReference type="AlphaFoldDB" id="A0A242B0D1"/>
<proteinExistence type="predicted"/>